<evidence type="ECO:0000313" key="2">
    <source>
        <dbReference type="EMBL" id="QIM64651.1"/>
    </source>
</evidence>
<keyword evidence="1" id="KW-0812">Transmembrane</keyword>
<evidence type="ECO:0000256" key="1">
    <source>
        <dbReference type="SAM" id="Phobius"/>
    </source>
</evidence>
<dbReference type="EMBL" id="RKQT01000005">
    <property type="protein sequence ID" value="RPE91142.1"/>
    <property type="molecule type" value="Genomic_DNA"/>
</dbReference>
<sequence length="220" mass="25241">MNKKFDLFEIILISVTVFTIGLVLGKLDAGINKINFDLSSITSSFISLLGLFITYEALKIAHKGLETWKKQRTRELIPKLYYSILNIDSYFNTLDFSEAKLAIEGNIIFFAKINSFLGKEIVNIQTNLLDYEKFIGENPNINVIKESLVNIRHAYISYKEIVTKNSALITQYELQGLKQSQNPKSYESETSELHSSVMKLLRDLDPEIDNMVRNVKKLFD</sequence>
<dbReference type="RefSeq" id="WP_123957450.1">
    <property type="nucleotide sequence ID" value="NZ_CP015029.1"/>
</dbReference>
<keyword evidence="1" id="KW-0472">Membrane</keyword>
<proteinExistence type="predicted"/>
<dbReference type="Proteomes" id="UP000276901">
    <property type="component" value="Unassembled WGS sequence"/>
</dbReference>
<gene>
    <name evidence="2" type="ORF">A4G17_03980</name>
    <name evidence="3" type="ORF">EDC49_1856</name>
</gene>
<protein>
    <submittedName>
        <fullName evidence="2">Uncharacterized protein</fullName>
    </submittedName>
</protein>
<dbReference type="Proteomes" id="UP000502287">
    <property type="component" value="Chromosome"/>
</dbReference>
<reference evidence="2 5" key="1">
    <citation type="submission" date="2016-03" db="EMBL/GenBank/DDBJ databases">
        <authorList>
            <person name="Hansen M.J."/>
            <person name="Bojesen A.M."/>
            <person name="Planet P."/>
        </authorList>
    </citation>
    <scope>NUCLEOTIDE SEQUENCE [LARGE SCALE GENOMIC DNA]</scope>
    <source>
        <strain evidence="2 5">HPA 21</strain>
    </source>
</reference>
<organism evidence="2 5">
    <name type="scientific">Frederiksenia canicola</name>
    <dbReference type="NCBI Taxonomy" id="123824"/>
    <lineage>
        <taxon>Bacteria</taxon>
        <taxon>Pseudomonadati</taxon>
        <taxon>Pseudomonadota</taxon>
        <taxon>Gammaproteobacteria</taxon>
        <taxon>Pasteurellales</taxon>
        <taxon>Pasteurellaceae</taxon>
        <taxon>Frederiksenia</taxon>
    </lineage>
</organism>
<reference evidence="3 4" key="2">
    <citation type="submission" date="2018-11" db="EMBL/GenBank/DDBJ databases">
        <title>Genomic Encyclopedia of Type Strains, Phase IV (KMG-IV): sequencing the most valuable type-strain genomes for metagenomic binning, comparative biology and taxonomic classification.</title>
        <authorList>
            <person name="Goeker M."/>
        </authorList>
    </citation>
    <scope>NUCLEOTIDE SEQUENCE [LARGE SCALE GENOMIC DNA]</scope>
    <source>
        <strain evidence="3 4">DSM 25797</strain>
    </source>
</reference>
<keyword evidence="1" id="KW-1133">Transmembrane helix</keyword>
<dbReference type="EMBL" id="CP015029">
    <property type="protein sequence ID" value="QIM64651.1"/>
    <property type="molecule type" value="Genomic_DNA"/>
</dbReference>
<keyword evidence="4" id="KW-1185">Reference proteome</keyword>
<dbReference type="KEGG" id="fcl:A4G17_03980"/>
<feature type="transmembrane region" description="Helical" evidence="1">
    <location>
        <begin position="45"/>
        <end position="62"/>
    </location>
</feature>
<evidence type="ECO:0000313" key="3">
    <source>
        <dbReference type="EMBL" id="RPE91142.1"/>
    </source>
</evidence>
<accession>A0AAE7C1S7</accession>
<evidence type="ECO:0000313" key="4">
    <source>
        <dbReference type="Proteomes" id="UP000276901"/>
    </source>
</evidence>
<dbReference type="AlphaFoldDB" id="A0AAE7C1S7"/>
<feature type="transmembrane region" description="Helical" evidence="1">
    <location>
        <begin position="7"/>
        <end position="25"/>
    </location>
</feature>
<evidence type="ECO:0000313" key="5">
    <source>
        <dbReference type="Proteomes" id="UP000502287"/>
    </source>
</evidence>
<name>A0AAE7C1S7_9PAST</name>